<reference evidence="5" key="1">
    <citation type="journal article" date="2020" name="mSystems">
        <title>Genome- and Community-Level Interaction Insights into Carbon Utilization and Element Cycling Functions of Hydrothermarchaeota in Hydrothermal Sediment.</title>
        <authorList>
            <person name="Zhou Z."/>
            <person name="Liu Y."/>
            <person name="Xu W."/>
            <person name="Pan J."/>
            <person name="Luo Z.H."/>
            <person name="Li M."/>
        </authorList>
    </citation>
    <scope>NUCLEOTIDE SEQUENCE [LARGE SCALE GENOMIC DNA]</scope>
    <source>
        <strain evidence="5">SpSt-657</strain>
    </source>
</reference>
<evidence type="ECO:0000256" key="3">
    <source>
        <dbReference type="HAMAP-Rule" id="MF_00261"/>
    </source>
</evidence>
<keyword evidence="3" id="KW-0963">Cytoplasm</keyword>
<gene>
    <name evidence="3" type="primary">rpo11</name>
    <name evidence="3" type="synonym">rpoL</name>
    <name evidence="5" type="ORF">ENU30_08075</name>
</gene>
<keyword evidence="1 3" id="KW-0240">DNA-directed RNA polymerase</keyword>
<dbReference type="InterPro" id="IPR036603">
    <property type="entry name" value="RBP11-like"/>
</dbReference>
<accession>A0A7J3JS42</accession>
<dbReference type="Gene3D" id="3.30.1360.10">
    <property type="entry name" value="RNA polymerase, RBP11-like subunit"/>
    <property type="match status" value="1"/>
</dbReference>
<dbReference type="InterPro" id="IPR009025">
    <property type="entry name" value="RBP11-like_dimer"/>
</dbReference>
<comment type="subcellular location">
    <subcellularLocation>
        <location evidence="3">Cytoplasm</location>
    </subcellularLocation>
</comment>
<dbReference type="EMBL" id="DTBZ01000151">
    <property type="protein sequence ID" value="HGQ18910.1"/>
    <property type="molecule type" value="Genomic_DNA"/>
</dbReference>
<comment type="catalytic activity">
    <reaction evidence="3">
        <text>RNA(n) + a ribonucleoside 5'-triphosphate = RNA(n+1) + diphosphate</text>
        <dbReference type="Rhea" id="RHEA:21248"/>
        <dbReference type="Rhea" id="RHEA-COMP:14527"/>
        <dbReference type="Rhea" id="RHEA-COMP:17342"/>
        <dbReference type="ChEBI" id="CHEBI:33019"/>
        <dbReference type="ChEBI" id="CHEBI:61557"/>
        <dbReference type="ChEBI" id="CHEBI:140395"/>
        <dbReference type="EC" id="2.7.7.6"/>
    </reaction>
</comment>
<keyword evidence="2 3" id="KW-0804">Transcription</keyword>
<keyword evidence="3" id="KW-0548">Nucleotidyltransferase</keyword>
<comment type="subunit">
    <text evidence="3">Part of the RNA polymerase complex.</text>
</comment>
<dbReference type="HAMAP" id="MF_00261">
    <property type="entry name" value="RNApol_arch_Rpo11"/>
    <property type="match status" value="1"/>
</dbReference>
<dbReference type="CDD" id="cd06927">
    <property type="entry name" value="RNAP_L"/>
    <property type="match status" value="1"/>
</dbReference>
<dbReference type="EC" id="2.7.7.6" evidence="3"/>
<organism evidence="5">
    <name type="scientific">Ignisphaera aggregans</name>
    <dbReference type="NCBI Taxonomy" id="334771"/>
    <lineage>
        <taxon>Archaea</taxon>
        <taxon>Thermoproteota</taxon>
        <taxon>Thermoprotei</taxon>
        <taxon>Desulfurococcales</taxon>
        <taxon>Desulfurococcaceae</taxon>
        <taxon>Ignisphaera</taxon>
    </lineage>
</organism>
<evidence type="ECO:0000256" key="1">
    <source>
        <dbReference type="ARBA" id="ARBA00022478"/>
    </source>
</evidence>
<name>A0A7J3JS42_9CREN</name>
<keyword evidence="3" id="KW-0808">Transferase</keyword>
<protein>
    <recommendedName>
        <fullName evidence="3">DNA-directed RNA polymerase subunit Rpo11</fullName>
        <ecNumber evidence="3">2.7.7.6</ecNumber>
    </recommendedName>
    <alternativeName>
        <fullName evidence="3">DNA-directed RNA polymerase subunit L</fullName>
    </alternativeName>
</protein>
<sequence>MHLGIAVELKKISDKELRFIIRDEDKHSIPNLITKLALKKPGVVYSAYILEHPIVSYPEVVILTDGSVHPLEVLASVMEEAEMLVKEFLKKFDEAVTSVSKKGNPDSSNRSAR</sequence>
<evidence type="ECO:0000313" key="5">
    <source>
        <dbReference type="EMBL" id="HGQ18910.1"/>
    </source>
</evidence>
<evidence type="ECO:0000259" key="4">
    <source>
        <dbReference type="Pfam" id="PF13656"/>
    </source>
</evidence>
<feature type="domain" description="DNA-directed RNA polymerase RBP11-like dimerisation" evidence="4">
    <location>
        <begin position="17"/>
        <end position="90"/>
    </location>
</feature>
<evidence type="ECO:0000256" key="2">
    <source>
        <dbReference type="ARBA" id="ARBA00023163"/>
    </source>
</evidence>
<comment type="function">
    <text evidence="3">DNA-dependent RNA polymerase (RNAP) catalyzes the transcription of DNA into RNA using the four ribonucleoside triphosphates as substrates.</text>
</comment>
<comment type="similarity">
    <text evidence="3">Belongs to the archaeal Rpo11/eukaryotic RPB11/RPC19 RNA polymerase subunit family.</text>
</comment>
<dbReference type="InterPro" id="IPR022905">
    <property type="entry name" value="Rpo11-like"/>
</dbReference>
<dbReference type="SUPFAM" id="SSF55257">
    <property type="entry name" value="RBP11-like subunits of RNA polymerase"/>
    <property type="match status" value="1"/>
</dbReference>
<dbReference type="AlphaFoldDB" id="A0A7J3JS42"/>
<dbReference type="Pfam" id="PF13656">
    <property type="entry name" value="RNA_pol_L_2"/>
    <property type="match status" value="1"/>
</dbReference>
<comment type="caution">
    <text evidence="5">The sequence shown here is derived from an EMBL/GenBank/DDBJ whole genome shotgun (WGS) entry which is preliminary data.</text>
</comment>
<dbReference type="GO" id="GO:0046983">
    <property type="term" value="F:protein dimerization activity"/>
    <property type="evidence" value="ECO:0007669"/>
    <property type="project" value="InterPro"/>
</dbReference>
<proteinExistence type="inferred from homology"/>
<dbReference type="GO" id="GO:0005737">
    <property type="term" value="C:cytoplasm"/>
    <property type="evidence" value="ECO:0007669"/>
    <property type="project" value="UniProtKB-SubCell"/>
</dbReference>
<dbReference type="GO" id="GO:0006351">
    <property type="term" value="P:DNA-templated transcription"/>
    <property type="evidence" value="ECO:0007669"/>
    <property type="project" value="UniProtKB-UniRule"/>
</dbReference>
<dbReference type="GO" id="GO:0000428">
    <property type="term" value="C:DNA-directed RNA polymerase complex"/>
    <property type="evidence" value="ECO:0007669"/>
    <property type="project" value="UniProtKB-KW"/>
</dbReference>
<dbReference type="GO" id="GO:0003899">
    <property type="term" value="F:DNA-directed RNA polymerase activity"/>
    <property type="evidence" value="ECO:0007669"/>
    <property type="project" value="UniProtKB-UniRule"/>
</dbReference>